<dbReference type="PANTHER" id="PTHR12592">
    <property type="entry name" value="ATP-DEPENDENT (S)-NAD(P)H-HYDRATE DEHYDRATASE FAMILY MEMBER"/>
    <property type="match status" value="1"/>
</dbReference>
<keyword evidence="13" id="KW-0511">Multifunctional enzyme</keyword>
<feature type="binding site" evidence="18">
    <location>
        <position position="124"/>
    </location>
    <ligand>
        <name>K(+)</name>
        <dbReference type="ChEBI" id="CHEBI:29103"/>
    </ligand>
</feature>
<comment type="catalytic activity">
    <reaction evidence="2 18 19">
        <text>(6R)-NADPHX = (6S)-NADPHX</text>
        <dbReference type="Rhea" id="RHEA:32227"/>
        <dbReference type="ChEBI" id="CHEBI:64076"/>
        <dbReference type="ChEBI" id="CHEBI:64077"/>
        <dbReference type="EC" id="5.1.99.6"/>
    </reaction>
</comment>
<feature type="domain" description="YjeF C-terminal" evidence="20">
    <location>
        <begin position="223"/>
        <end position="496"/>
    </location>
</feature>
<dbReference type="GO" id="GO:0046872">
    <property type="term" value="F:metal ion binding"/>
    <property type="evidence" value="ECO:0007669"/>
    <property type="project" value="UniProtKB-UniRule"/>
</dbReference>
<keyword evidence="12 17" id="KW-0456">Lyase</keyword>
<feature type="binding site" evidence="18">
    <location>
        <position position="59"/>
    </location>
    <ligand>
        <name>K(+)</name>
        <dbReference type="ChEBI" id="CHEBI:29103"/>
    </ligand>
</feature>
<evidence type="ECO:0000256" key="10">
    <source>
        <dbReference type="ARBA" id="ARBA00023027"/>
    </source>
</evidence>
<dbReference type="InterPro" id="IPR017953">
    <property type="entry name" value="Carbohydrate_kinase_pred_CS"/>
</dbReference>
<evidence type="ECO:0000313" key="23">
    <source>
        <dbReference type="Proteomes" id="UP001319080"/>
    </source>
</evidence>
<comment type="subunit">
    <text evidence="17">Homotetramer.</text>
</comment>
<evidence type="ECO:0000256" key="16">
    <source>
        <dbReference type="ARBA" id="ARBA00049209"/>
    </source>
</evidence>
<comment type="catalytic activity">
    <reaction evidence="16 17 19">
        <text>(6S)-NADPHX + ADP = AMP + phosphate + NADPH + H(+)</text>
        <dbReference type="Rhea" id="RHEA:32235"/>
        <dbReference type="ChEBI" id="CHEBI:15378"/>
        <dbReference type="ChEBI" id="CHEBI:43474"/>
        <dbReference type="ChEBI" id="CHEBI:57783"/>
        <dbReference type="ChEBI" id="CHEBI:64076"/>
        <dbReference type="ChEBI" id="CHEBI:456215"/>
        <dbReference type="ChEBI" id="CHEBI:456216"/>
        <dbReference type="EC" id="4.2.1.136"/>
    </reaction>
</comment>
<dbReference type="InterPro" id="IPR036652">
    <property type="entry name" value="YjeF_N_dom_sf"/>
</dbReference>
<evidence type="ECO:0000256" key="19">
    <source>
        <dbReference type="PIRNR" id="PIRNR017184"/>
    </source>
</evidence>
<sequence>MTKILTTDQIRTLDAYTIQHEPVASIDLMERACRAFVEWFIKRADTSRRIGIVCGTGNNGGDGLGIARMLLARHYTVTVWVVEGGKPTADFEANRTRLLGNVILQMIADTPPSTIFDTCDIVIDALFGSGLSRPLEGIYAAVIERINAAAAWRVAVDVPSGLRADAPSQGAIVQAQDTVSFQVPKLAFFFASNAPYVGTWHIVDIGLHKGLLQDTETDHYYVSNDDVHRRWKPRARFSHKGTYGHALLVAGSYGKTGAAILAARALLRAGVGLLTIHTPVRGYAILQQAVPEAMVSIDPFEEYASTLPSSDGYSVIGVGPGLGQADATVKMMRKILETYRKPMVIDADALNILAAHRELLLRVPAGSILTPHPKEFERLAGKTANEFERLEKQKELARQLKSVVVVKGAYTSITSPGGVVYFNTTGNPGMATGGTGDVLTGILTGLLAQSYTSLDAAILGVYLHGLAGDLATHDLGEDSLVASDLVTYLPAAFLKVSGGKS</sequence>
<feature type="binding site" evidence="17">
    <location>
        <position position="372"/>
    </location>
    <ligand>
        <name>(6S)-NADPHX</name>
        <dbReference type="ChEBI" id="CHEBI:64076"/>
    </ligand>
</feature>
<feature type="binding site" evidence="17">
    <location>
        <begin position="407"/>
        <end position="411"/>
    </location>
    <ligand>
        <name>AMP</name>
        <dbReference type="ChEBI" id="CHEBI:456215"/>
    </ligand>
</feature>
<dbReference type="InterPro" id="IPR029056">
    <property type="entry name" value="Ribokinase-like"/>
</dbReference>
<dbReference type="SUPFAM" id="SSF53613">
    <property type="entry name" value="Ribokinase-like"/>
    <property type="match status" value="1"/>
</dbReference>
<dbReference type="InterPro" id="IPR004443">
    <property type="entry name" value="YjeF_N_dom"/>
</dbReference>
<dbReference type="EC" id="4.2.1.136" evidence="19"/>
<evidence type="ECO:0000256" key="17">
    <source>
        <dbReference type="HAMAP-Rule" id="MF_01965"/>
    </source>
</evidence>
<evidence type="ECO:0000256" key="6">
    <source>
        <dbReference type="ARBA" id="ARBA00022741"/>
    </source>
</evidence>
<evidence type="ECO:0000256" key="3">
    <source>
        <dbReference type="ARBA" id="ARBA00006001"/>
    </source>
</evidence>
<feature type="binding site" evidence="17">
    <location>
        <position position="437"/>
    </location>
    <ligand>
        <name>(6S)-NADPHX</name>
        <dbReference type="ChEBI" id="CHEBI:64076"/>
    </ligand>
</feature>
<evidence type="ECO:0000256" key="18">
    <source>
        <dbReference type="HAMAP-Rule" id="MF_01966"/>
    </source>
</evidence>
<keyword evidence="23" id="KW-1185">Reference proteome</keyword>
<keyword evidence="7 17" id="KW-0067">ATP-binding</keyword>
<feature type="binding site" evidence="17">
    <location>
        <position position="321"/>
    </location>
    <ligand>
        <name>(6S)-NADPHX</name>
        <dbReference type="ChEBI" id="CHEBI:64076"/>
    </ligand>
</feature>
<evidence type="ECO:0000259" key="21">
    <source>
        <dbReference type="PROSITE" id="PS51385"/>
    </source>
</evidence>
<dbReference type="GO" id="GO:0052856">
    <property type="term" value="F:NAD(P)HX epimerase activity"/>
    <property type="evidence" value="ECO:0007669"/>
    <property type="project" value="UniProtKB-UniRule"/>
</dbReference>
<name>A0AAP2DW18_9BACT</name>
<comment type="function">
    <text evidence="17">Catalyzes the dehydration of the S-form of NAD(P)HX at the expense of ADP, which is converted to AMP. Together with NAD(P)HX epimerase, which catalyzes the epimerization of the S- and R-forms, the enzyme allows the repair of both epimers of NAD(P)HX, a damaged form of NAD(P)H that is a result of enzymatic or heat-dependent hydration.</text>
</comment>
<dbReference type="Gene3D" id="3.40.1190.20">
    <property type="match status" value="1"/>
</dbReference>
<keyword evidence="8 17" id="KW-0521">NADP</keyword>
<dbReference type="EMBL" id="JAHESE010000006">
    <property type="protein sequence ID" value="MBT1708291.1"/>
    <property type="molecule type" value="Genomic_DNA"/>
</dbReference>
<dbReference type="RefSeq" id="WP_254083884.1">
    <property type="nucleotide sequence ID" value="NZ_JAHESE010000006.1"/>
</dbReference>
<comment type="function">
    <text evidence="18">Catalyzes the epimerization of the S- and R-forms of NAD(P)HX, a damaged form of NAD(P)H that is a result of enzymatic or heat-dependent hydration. This is a prerequisite for the S-specific NAD(P)H-hydrate dehydratase to allow the repair of both epimers of NAD(P)HX.</text>
</comment>
<evidence type="ECO:0000256" key="8">
    <source>
        <dbReference type="ARBA" id="ARBA00022857"/>
    </source>
</evidence>
<comment type="function">
    <text evidence="14 19">Bifunctional enzyme that catalyzes the epimerization of the S- and R-forms of NAD(P)HX and the dehydration of the S-form of NAD(P)HX at the expense of ADP, which is converted to AMP. This allows the repair of both epimers of NAD(P)HX, a damaged form of NAD(P)H that is a result of enzymatic or heat-dependent hydration.</text>
</comment>
<gene>
    <name evidence="18" type="primary">nnrE</name>
    <name evidence="17" type="synonym">nnrD</name>
    <name evidence="22" type="ORF">KK062_08650</name>
</gene>
<dbReference type="Pfam" id="PF03853">
    <property type="entry name" value="YjeF_N"/>
    <property type="match status" value="1"/>
</dbReference>
<feature type="binding site" evidence="18">
    <location>
        <position position="157"/>
    </location>
    <ligand>
        <name>(6S)-NADPHX</name>
        <dbReference type="ChEBI" id="CHEBI:64076"/>
    </ligand>
</feature>
<evidence type="ECO:0000256" key="11">
    <source>
        <dbReference type="ARBA" id="ARBA00023235"/>
    </source>
</evidence>
<dbReference type="GO" id="GO:0046496">
    <property type="term" value="P:nicotinamide nucleotide metabolic process"/>
    <property type="evidence" value="ECO:0007669"/>
    <property type="project" value="UniProtKB-UniRule"/>
</dbReference>
<keyword evidence="9 18" id="KW-0630">Potassium</keyword>
<dbReference type="CDD" id="cd01171">
    <property type="entry name" value="YXKO-related"/>
    <property type="match status" value="1"/>
</dbReference>
<keyword evidence="5 18" id="KW-0479">Metal-binding</keyword>
<comment type="catalytic activity">
    <reaction evidence="1 18 19">
        <text>(6R)-NADHX = (6S)-NADHX</text>
        <dbReference type="Rhea" id="RHEA:32215"/>
        <dbReference type="ChEBI" id="CHEBI:64074"/>
        <dbReference type="ChEBI" id="CHEBI:64075"/>
        <dbReference type="EC" id="5.1.99.6"/>
    </reaction>
</comment>
<dbReference type="PROSITE" id="PS51385">
    <property type="entry name" value="YJEF_N"/>
    <property type="match status" value="1"/>
</dbReference>
<dbReference type="PROSITE" id="PS51383">
    <property type="entry name" value="YJEF_C_3"/>
    <property type="match status" value="1"/>
</dbReference>
<organism evidence="22 23">
    <name type="scientific">Dawidia cretensis</name>
    <dbReference type="NCBI Taxonomy" id="2782350"/>
    <lineage>
        <taxon>Bacteria</taxon>
        <taxon>Pseudomonadati</taxon>
        <taxon>Bacteroidota</taxon>
        <taxon>Cytophagia</taxon>
        <taxon>Cytophagales</taxon>
        <taxon>Chryseotaleaceae</taxon>
        <taxon>Dawidia</taxon>
    </lineage>
</organism>
<feature type="binding site" evidence="17">
    <location>
        <position position="258"/>
    </location>
    <ligand>
        <name>(6S)-NADPHX</name>
        <dbReference type="ChEBI" id="CHEBI:64076"/>
    </ligand>
</feature>
<dbReference type="HAMAP" id="MF_01966">
    <property type="entry name" value="NADHX_epimerase"/>
    <property type="match status" value="1"/>
</dbReference>
<dbReference type="PROSITE" id="PS01050">
    <property type="entry name" value="YJEF_C_2"/>
    <property type="match status" value="1"/>
</dbReference>
<proteinExistence type="inferred from homology"/>
<evidence type="ECO:0000313" key="22">
    <source>
        <dbReference type="EMBL" id="MBT1708291.1"/>
    </source>
</evidence>
<keyword evidence="10 17" id="KW-0520">NAD</keyword>
<evidence type="ECO:0000259" key="20">
    <source>
        <dbReference type="PROSITE" id="PS51383"/>
    </source>
</evidence>
<dbReference type="HAMAP" id="MF_01965">
    <property type="entry name" value="NADHX_dehydratase"/>
    <property type="match status" value="1"/>
</dbReference>
<dbReference type="GO" id="GO:0052855">
    <property type="term" value="F:ADP-dependent NAD(P)H-hydrate dehydratase activity"/>
    <property type="evidence" value="ECO:0007669"/>
    <property type="project" value="UniProtKB-UniRule"/>
</dbReference>
<feature type="binding site" evidence="17">
    <location>
        <position position="436"/>
    </location>
    <ligand>
        <name>AMP</name>
        <dbReference type="ChEBI" id="CHEBI:456215"/>
    </ligand>
</feature>
<dbReference type="AlphaFoldDB" id="A0AAP2DW18"/>
<dbReference type="NCBIfam" id="TIGR00197">
    <property type="entry name" value="yjeF_nterm"/>
    <property type="match status" value="1"/>
</dbReference>
<comment type="cofactor">
    <cofactor evidence="17">
        <name>Mg(2+)</name>
        <dbReference type="ChEBI" id="CHEBI:18420"/>
    </cofactor>
</comment>
<evidence type="ECO:0000256" key="9">
    <source>
        <dbReference type="ARBA" id="ARBA00022958"/>
    </source>
</evidence>
<evidence type="ECO:0000256" key="14">
    <source>
        <dbReference type="ARBA" id="ARBA00025153"/>
    </source>
</evidence>
<comment type="similarity">
    <text evidence="17">Belongs to the NnrD/CARKD family.</text>
</comment>
<dbReference type="SUPFAM" id="SSF64153">
    <property type="entry name" value="YjeF N-terminal domain-like"/>
    <property type="match status" value="1"/>
</dbReference>
<dbReference type="EC" id="5.1.99.6" evidence="19"/>
<evidence type="ECO:0000256" key="12">
    <source>
        <dbReference type="ARBA" id="ARBA00023239"/>
    </source>
</evidence>
<comment type="caution">
    <text evidence="22">The sequence shown here is derived from an EMBL/GenBank/DDBJ whole genome shotgun (WGS) entry which is preliminary data.</text>
</comment>
<dbReference type="Gene3D" id="3.40.50.10260">
    <property type="entry name" value="YjeF N-terminal domain"/>
    <property type="match status" value="1"/>
</dbReference>
<evidence type="ECO:0000256" key="7">
    <source>
        <dbReference type="ARBA" id="ARBA00022840"/>
    </source>
</evidence>
<protein>
    <recommendedName>
        <fullName evidence="19">Bifunctional NAD(P)H-hydrate repair enzyme</fullName>
    </recommendedName>
    <alternativeName>
        <fullName evidence="19">Nicotinamide nucleotide repair protein</fullName>
    </alternativeName>
    <domain>
        <recommendedName>
            <fullName evidence="19">ADP-dependent (S)-NAD(P)H-hydrate dehydratase</fullName>
            <ecNumber evidence="19">4.2.1.136</ecNumber>
        </recommendedName>
        <alternativeName>
            <fullName evidence="19">ADP-dependent NAD(P)HX dehydratase</fullName>
        </alternativeName>
    </domain>
    <domain>
        <recommendedName>
            <fullName evidence="19">NAD(P)H-hydrate epimerase</fullName>
            <ecNumber evidence="19">5.1.99.6</ecNumber>
        </recommendedName>
    </domain>
</protein>
<keyword evidence="11 18" id="KW-0413">Isomerase</keyword>
<evidence type="ECO:0000256" key="13">
    <source>
        <dbReference type="ARBA" id="ARBA00023268"/>
    </source>
</evidence>
<keyword evidence="6 17" id="KW-0547">Nucleotide-binding</keyword>
<dbReference type="InterPro" id="IPR030677">
    <property type="entry name" value="Nnr"/>
</dbReference>
<dbReference type="GO" id="GO:0005524">
    <property type="term" value="F:ATP binding"/>
    <property type="evidence" value="ECO:0007669"/>
    <property type="project" value="UniProtKB-UniRule"/>
</dbReference>
<dbReference type="InterPro" id="IPR000631">
    <property type="entry name" value="CARKD"/>
</dbReference>
<comment type="similarity">
    <text evidence="4 19">In the C-terminal section; belongs to the NnrD/CARKD family.</text>
</comment>
<evidence type="ECO:0000256" key="5">
    <source>
        <dbReference type="ARBA" id="ARBA00022723"/>
    </source>
</evidence>
<evidence type="ECO:0000256" key="1">
    <source>
        <dbReference type="ARBA" id="ARBA00000013"/>
    </source>
</evidence>
<comment type="catalytic activity">
    <reaction evidence="15 17 19">
        <text>(6S)-NADHX + ADP = AMP + phosphate + NADH + H(+)</text>
        <dbReference type="Rhea" id="RHEA:32223"/>
        <dbReference type="ChEBI" id="CHEBI:15378"/>
        <dbReference type="ChEBI" id="CHEBI:43474"/>
        <dbReference type="ChEBI" id="CHEBI:57945"/>
        <dbReference type="ChEBI" id="CHEBI:64074"/>
        <dbReference type="ChEBI" id="CHEBI:456215"/>
        <dbReference type="ChEBI" id="CHEBI:456216"/>
        <dbReference type="EC" id="4.2.1.136"/>
    </reaction>
</comment>
<dbReference type="PIRSF" id="PIRSF017184">
    <property type="entry name" value="Nnr"/>
    <property type="match status" value="1"/>
</dbReference>
<comment type="cofactor">
    <cofactor evidence="18 19">
        <name>K(+)</name>
        <dbReference type="ChEBI" id="CHEBI:29103"/>
    </cofactor>
    <text evidence="18 19">Binds 1 potassium ion per subunit.</text>
</comment>
<evidence type="ECO:0000256" key="15">
    <source>
        <dbReference type="ARBA" id="ARBA00048238"/>
    </source>
</evidence>
<feature type="binding site" evidence="18">
    <location>
        <position position="139"/>
    </location>
    <ligand>
        <name>(6S)-NADPHX</name>
        <dbReference type="ChEBI" id="CHEBI:64076"/>
    </ligand>
</feature>
<dbReference type="NCBIfam" id="TIGR00196">
    <property type="entry name" value="yjeF_cterm"/>
    <property type="match status" value="1"/>
</dbReference>
<feature type="binding site" evidence="18">
    <location>
        <position position="160"/>
    </location>
    <ligand>
        <name>K(+)</name>
        <dbReference type="ChEBI" id="CHEBI:29103"/>
    </ligand>
</feature>
<dbReference type="Pfam" id="PF01256">
    <property type="entry name" value="Carb_kinase"/>
    <property type="match status" value="1"/>
</dbReference>
<comment type="similarity">
    <text evidence="3 19">In the N-terminal section; belongs to the NnrE/AIBP family.</text>
</comment>
<feature type="binding site" evidence="18">
    <location>
        <begin position="58"/>
        <end position="62"/>
    </location>
    <ligand>
        <name>(6S)-NADPHX</name>
        <dbReference type="ChEBI" id="CHEBI:64076"/>
    </ligand>
</feature>
<dbReference type="PANTHER" id="PTHR12592:SF0">
    <property type="entry name" value="ATP-DEPENDENT (S)-NAD(P)H-HYDRATE DEHYDRATASE"/>
    <property type="match status" value="1"/>
</dbReference>
<dbReference type="Proteomes" id="UP001319080">
    <property type="component" value="Unassembled WGS sequence"/>
</dbReference>
<reference evidence="22 23" key="1">
    <citation type="submission" date="2021-05" db="EMBL/GenBank/DDBJ databases">
        <title>A Polyphasic approach of four new species of the genus Ohtaekwangia: Ohtaekwangia histidinii sp. nov., Ohtaekwangia cretensis sp. nov., Ohtaekwangia indiensis sp. nov., Ohtaekwangia reichenbachii sp. nov. from diverse environment.</title>
        <authorList>
            <person name="Octaviana S."/>
        </authorList>
    </citation>
    <scope>NUCLEOTIDE SEQUENCE [LARGE SCALE GENOMIC DNA]</scope>
    <source>
        <strain evidence="22 23">PWU5</strain>
    </source>
</reference>
<evidence type="ECO:0000256" key="4">
    <source>
        <dbReference type="ARBA" id="ARBA00009524"/>
    </source>
</evidence>
<dbReference type="GO" id="GO:0110051">
    <property type="term" value="P:metabolite repair"/>
    <property type="evidence" value="ECO:0007669"/>
    <property type="project" value="TreeGrafter"/>
</dbReference>
<comment type="similarity">
    <text evidence="18">Belongs to the NnrE/AIBP family.</text>
</comment>
<accession>A0AAP2DW18</accession>
<evidence type="ECO:0000256" key="2">
    <source>
        <dbReference type="ARBA" id="ARBA00000909"/>
    </source>
</evidence>
<feature type="binding site" evidence="18">
    <location>
        <begin position="128"/>
        <end position="134"/>
    </location>
    <ligand>
        <name>(6S)-NADPHX</name>
        <dbReference type="ChEBI" id="CHEBI:64076"/>
    </ligand>
</feature>
<feature type="domain" description="YjeF N-terminal" evidence="21">
    <location>
        <begin position="10"/>
        <end position="213"/>
    </location>
</feature>